<accession>A0A5S4FT95</accession>
<feature type="transmembrane region" description="Helical" evidence="1">
    <location>
        <begin position="42"/>
        <end position="60"/>
    </location>
</feature>
<dbReference type="AlphaFoldDB" id="A0A5S4FT95"/>
<evidence type="ECO:0000313" key="2">
    <source>
        <dbReference type="EMBL" id="TMR23985.1"/>
    </source>
</evidence>
<keyword evidence="3" id="KW-1185">Reference proteome</keyword>
<dbReference type="Proteomes" id="UP000306628">
    <property type="component" value="Unassembled WGS sequence"/>
</dbReference>
<keyword evidence="1" id="KW-0812">Transmembrane</keyword>
<comment type="caution">
    <text evidence="2">The sequence shown here is derived from an EMBL/GenBank/DDBJ whole genome shotgun (WGS) entry which is preliminary data.</text>
</comment>
<reference evidence="2 3" key="1">
    <citation type="submission" date="2019-05" db="EMBL/GenBank/DDBJ databases">
        <title>Draft genome sequence of Nonomuraea zeae DSM 100528.</title>
        <authorList>
            <person name="Saricaoglu S."/>
            <person name="Isik K."/>
        </authorList>
    </citation>
    <scope>NUCLEOTIDE SEQUENCE [LARGE SCALE GENOMIC DNA]</scope>
    <source>
        <strain evidence="2 3">DSM 100528</strain>
    </source>
</reference>
<evidence type="ECO:0000256" key="1">
    <source>
        <dbReference type="SAM" id="Phobius"/>
    </source>
</evidence>
<dbReference type="EMBL" id="VCKX01000248">
    <property type="protein sequence ID" value="TMR23985.1"/>
    <property type="molecule type" value="Genomic_DNA"/>
</dbReference>
<keyword evidence="1" id="KW-0472">Membrane</keyword>
<gene>
    <name evidence="2" type="ORF">ETD85_47280</name>
</gene>
<name>A0A5S4FT95_9ACTN</name>
<sequence length="85" mass="9686">MEKSWHQRQHEDFLKRWAQGDWDRYRKEKKSRNSGHDDGPKGLLAVLLLVGGGLLTAAYLGHSPAGAWDWARTTAERLSEAWLNG</sequence>
<organism evidence="2 3">
    <name type="scientific">Nonomuraea zeae</name>
    <dbReference type="NCBI Taxonomy" id="1642303"/>
    <lineage>
        <taxon>Bacteria</taxon>
        <taxon>Bacillati</taxon>
        <taxon>Actinomycetota</taxon>
        <taxon>Actinomycetes</taxon>
        <taxon>Streptosporangiales</taxon>
        <taxon>Streptosporangiaceae</taxon>
        <taxon>Nonomuraea</taxon>
    </lineage>
</organism>
<keyword evidence="1" id="KW-1133">Transmembrane helix</keyword>
<evidence type="ECO:0000313" key="3">
    <source>
        <dbReference type="Proteomes" id="UP000306628"/>
    </source>
</evidence>
<proteinExistence type="predicted"/>
<protein>
    <submittedName>
        <fullName evidence="2">Uncharacterized protein</fullName>
    </submittedName>
</protein>
<dbReference type="RefSeq" id="WP_138696404.1">
    <property type="nucleotide sequence ID" value="NZ_JBHSAZ010000114.1"/>
</dbReference>